<dbReference type="Gene3D" id="3.30.230.10">
    <property type="match status" value="1"/>
</dbReference>
<dbReference type="InterPro" id="IPR036890">
    <property type="entry name" value="HATPase_C_sf"/>
</dbReference>
<dbReference type="PANTHER" id="PTHR10073">
    <property type="entry name" value="DNA MISMATCH REPAIR PROTEIN MLH, PMS, MUTL"/>
    <property type="match status" value="1"/>
</dbReference>
<evidence type="ECO:0000313" key="5">
    <source>
        <dbReference type="EMBL" id="KKA17004.1"/>
    </source>
</evidence>
<keyword evidence="6" id="KW-1185">Reference proteome</keyword>
<evidence type="ECO:0000256" key="3">
    <source>
        <dbReference type="SAM" id="MobiDB-lite"/>
    </source>
</evidence>
<dbReference type="FunFam" id="3.30.565.10:FF:000017">
    <property type="entry name" value="PMS1 homolog 1, mismatch repair system component"/>
    <property type="match status" value="1"/>
</dbReference>
<dbReference type="RefSeq" id="XP_013323616.1">
    <property type="nucleotide sequence ID" value="XM_013468162.1"/>
</dbReference>
<proteinExistence type="inferred from homology"/>
<organism evidence="5 6">
    <name type="scientific">Rasamsonia emersonii (strain ATCC 16479 / CBS 393.64 / IMI 116815)</name>
    <dbReference type="NCBI Taxonomy" id="1408163"/>
    <lineage>
        <taxon>Eukaryota</taxon>
        <taxon>Fungi</taxon>
        <taxon>Dikarya</taxon>
        <taxon>Ascomycota</taxon>
        <taxon>Pezizomycotina</taxon>
        <taxon>Eurotiomycetes</taxon>
        <taxon>Eurotiomycetidae</taxon>
        <taxon>Eurotiales</taxon>
        <taxon>Trichocomaceae</taxon>
        <taxon>Rasamsonia</taxon>
    </lineage>
</organism>
<comment type="caution">
    <text evidence="5">The sequence shown here is derived from an EMBL/GenBank/DDBJ whole genome shotgun (WGS) entry which is preliminary data.</text>
</comment>
<dbReference type="GO" id="GO:0030983">
    <property type="term" value="F:mismatched DNA binding"/>
    <property type="evidence" value="ECO:0007669"/>
    <property type="project" value="InterPro"/>
</dbReference>
<feature type="domain" description="DNA mismatch repair protein S5" evidence="4">
    <location>
        <begin position="219"/>
        <end position="368"/>
    </location>
</feature>
<dbReference type="SUPFAM" id="SSF55874">
    <property type="entry name" value="ATPase domain of HSP90 chaperone/DNA topoisomerase II/histidine kinase"/>
    <property type="match status" value="1"/>
</dbReference>
<dbReference type="GO" id="GO:0061982">
    <property type="term" value="P:meiosis I cell cycle process"/>
    <property type="evidence" value="ECO:0007669"/>
    <property type="project" value="UniProtKB-ARBA"/>
</dbReference>
<feature type="compositionally biased region" description="Basic and acidic residues" evidence="3">
    <location>
        <begin position="594"/>
        <end position="612"/>
    </location>
</feature>
<dbReference type="NCBIfam" id="TIGR00585">
    <property type="entry name" value="mutl"/>
    <property type="match status" value="1"/>
</dbReference>
<dbReference type="InterPro" id="IPR014721">
    <property type="entry name" value="Ribsml_uS5_D2-typ_fold_subgr"/>
</dbReference>
<feature type="region of interest" description="Disordered" evidence="3">
    <location>
        <begin position="426"/>
        <end position="534"/>
    </location>
</feature>
<evidence type="ECO:0000256" key="1">
    <source>
        <dbReference type="ARBA" id="ARBA00006082"/>
    </source>
</evidence>
<dbReference type="STRING" id="1408163.A0A0F4YFR5"/>
<feature type="compositionally biased region" description="Polar residues" evidence="3">
    <location>
        <begin position="637"/>
        <end position="649"/>
    </location>
</feature>
<evidence type="ECO:0000313" key="6">
    <source>
        <dbReference type="Proteomes" id="UP000053958"/>
    </source>
</evidence>
<feature type="compositionally biased region" description="Polar residues" evidence="3">
    <location>
        <begin position="673"/>
        <end position="683"/>
    </location>
</feature>
<dbReference type="GeneID" id="25321310"/>
<keyword evidence="2" id="KW-0227">DNA damage</keyword>
<dbReference type="PANTHER" id="PTHR10073:SF41">
    <property type="entry name" value="MISMATCH REPAIR PROTEIN, PUTATIVE (AFU_ORTHOLOGUE AFUA_8G05820)-RELATED"/>
    <property type="match status" value="1"/>
</dbReference>
<feature type="region of interest" description="Disordered" evidence="3">
    <location>
        <begin position="581"/>
        <end position="661"/>
    </location>
</feature>
<dbReference type="PROSITE" id="PS00058">
    <property type="entry name" value="DNA_MISMATCH_REPAIR_1"/>
    <property type="match status" value="1"/>
</dbReference>
<gene>
    <name evidence="5" type="ORF">T310_9372</name>
</gene>
<dbReference type="Pfam" id="PF01119">
    <property type="entry name" value="DNA_mis_repair"/>
    <property type="match status" value="1"/>
</dbReference>
<comment type="similarity">
    <text evidence="1">Belongs to the DNA mismatch repair MutL/HexB family.</text>
</comment>
<dbReference type="InterPro" id="IPR013507">
    <property type="entry name" value="DNA_mismatch_S5_2-like"/>
</dbReference>
<dbReference type="OrthoDB" id="10263226at2759"/>
<dbReference type="InterPro" id="IPR002099">
    <property type="entry name" value="MutL/Mlh/PMS"/>
</dbReference>
<feature type="compositionally biased region" description="Polar residues" evidence="3">
    <location>
        <begin position="581"/>
        <end position="593"/>
    </location>
</feature>
<feature type="region of interest" description="Disordered" evidence="3">
    <location>
        <begin position="668"/>
        <end position="687"/>
    </location>
</feature>
<dbReference type="Gene3D" id="3.30.565.10">
    <property type="entry name" value="Histidine kinase-like ATPase, C-terminal domain"/>
    <property type="match status" value="1"/>
</dbReference>
<feature type="compositionally biased region" description="Polar residues" evidence="3">
    <location>
        <begin position="439"/>
        <end position="451"/>
    </location>
</feature>
<accession>A0A0F4YFR5</accession>
<feature type="region of interest" description="Disordered" evidence="3">
    <location>
        <begin position="742"/>
        <end position="764"/>
    </location>
</feature>
<evidence type="ECO:0000259" key="4">
    <source>
        <dbReference type="SMART" id="SM01340"/>
    </source>
</evidence>
<dbReference type="SMART" id="SM01340">
    <property type="entry name" value="DNA_mis_repair"/>
    <property type="match status" value="1"/>
</dbReference>
<dbReference type="Pfam" id="PF13589">
    <property type="entry name" value="HATPase_c_3"/>
    <property type="match status" value="1"/>
</dbReference>
<dbReference type="GO" id="GO:0140664">
    <property type="term" value="F:ATP-dependent DNA damage sensor activity"/>
    <property type="evidence" value="ECO:0007669"/>
    <property type="project" value="InterPro"/>
</dbReference>
<feature type="compositionally biased region" description="Polar residues" evidence="3">
    <location>
        <begin position="477"/>
        <end position="487"/>
    </location>
</feature>
<evidence type="ECO:0000256" key="2">
    <source>
        <dbReference type="ARBA" id="ARBA00022763"/>
    </source>
</evidence>
<dbReference type="InterPro" id="IPR020568">
    <property type="entry name" value="Ribosomal_Su5_D2-typ_SF"/>
</dbReference>
<reference evidence="5 6" key="1">
    <citation type="submission" date="2015-04" db="EMBL/GenBank/DDBJ databases">
        <authorList>
            <person name="Heijne W.H."/>
            <person name="Fedorova N.D."/>
            <person name="Nierman W.C."/>
            <person name="Vollebregt A.W."/>
            <person name="Zhao Z."/>
            <person name="Wu L."/>
            <person name="Kumar M."/>
            <person name="Stam H."/>
            <person name="van den Berg M.A."/>
            <person name="Pel H.J."/>
        </authorList>
    </citation>
    <scope>NUCLEOTIDE SEQUENCE [LARGE SCALE GENOMIC DNA]</scope>
    <source>
        <strain evidence="5 6">CBS 393.64</strain>
    </source>
</reference>
<feature type="compositionally biased region" description="Low complexity" evidence="3">
    <location>
        <begin position="713"/>
        <end position="727"/>
    </location>
</feature>
<sequence length="890" mass="97009">MPIAALPPSTAQAIGSISVLSDASSVVKELLDNALDASASSVSVEISQNTVDVIQVKDNGHGIAPEDHAAVCKRAHTSKIQTLDDLRNVGGQSLGFRGEALACAAEMAGSVTIYTRTQSQVVGSLLKYDRRGELTSNERASHPVGTTVRVADFLKHIPVRRQTALKNASKTLTKIKKLLQSYAIAKPSTRLSLKVLKSKIESNNWIYAPKPNASLTDAALKVVGAEVAAQCIYKEWPSEARDEGQEMASSFDDNANTSYRLVAFLPKADADFSELSNPGQFISVDGRPVSSSRGTPKEIARLFKTYIRSAAKARGSSASLSDPFLCLHIECPRGSYDANIEPAKDDVLFADPQIIVSLAEGLFKDVYGEVDDENEKVQEVAEKTAGKDDFSLLMARKPVMEFPASPPSSHPTASERQTGINAEAISTTSAPAPTPQPSYDSQQRDVGNSSEVEGDERSAERNSINPWTIAKTHFFPRSQSASTQRPSQLVAPVRRESGGGRVERNRRVSASPPLASPSYSTSSSSSPPETRTSPLFVSAREISREVAVPSLDLSAKSARERARERYGNGALDTWFKKTTQVSLDRGSSSSTVADQREENRDRSGSEELREALDPPDSSGDIRPVSGVHKPFKIPIARNSTSPDLYSSQLEDPHSAEPNERRQEFPVLERWSSRLHQPPSQENGSDLEDALDFERRKRAAILSRREQMRSGRDSSAPSNSQLSSNSPHQNRYLAARAALTAGANTSTAEADDSPAESELVPSLDRNDPRAYFMRHQETEQASGTRLKIKRVHTGRLPLEKIPDGFDTHELALRRPAPLGLLSESYRRARLVDSYTRSGTGFDAFAEPDLASIAKTWEARLAALIRQKYRAKDGDGVPDLQFDLYAAIRASD</sequence>
<feature type="compositionally biased region" description="Basic and acidic residues" evidence="3">
    <location>
        <begin position="493"/>
        <end position="506"/>
    </location>
</feature>
<dbReference type="InterPro" id="IPR014762">
    <property type="entry name" value="DNA_mismatch_repair_CS"/>
</dbReference>
<dbReference type="GO" id="GO:0005524">
    <property type="term" value="F:ATP binding"/>
    <property type="evidence" value="ECO:0007669"/>
    <property type="project" value="InterPro"/>
</dbReference>
<feature type="compositionally biased region" description="Low complexity" evidence="3">
    <location>
        <begin position="508"/>
        <end position="534"/>
    </location>
</feature>
<dbReference type="SUPFAM" id="SSF54211">
    <property type="entry name" value="Ribosomal protein S5 domain 2-like"/>
    <property type="match status" value="1"/>
</dbReference>
<dbReference type="Proteomes" id="UP000053958">
    <property type="component" value="Unassembled WGS sequence"/>
</dbReference>
<feature type="compositionally biased region" description="Basic and acidic residues" evidence="3">
    <location>
        <begin position="650"/>
        <end position="661"/>
    </location>
</feature>
<feature type="compositionally biased region" description="Basic and acidic residues" evidence="3">
    <location>
        <begin position="702"/>
        <end position="711"/>
    </location>
</feature>
<dbReference type="InterPro" id="IPR038973">
    <property type="entry name" value="MutL/Mlh/Pms-like"/>
</dbReference>
<name>A0A0F4YFR5_RASE3</name>
<dbReference type="EMBL" id="LASV01000721">
    <property type="protein sequence ID" value="KKA17004.1"/>
    <property type="molecule type" value="Genomic_DNA"/>
</dbReference>
<feature type="region of interest" description="Disordered" evidence="3">
    <location>
        <begin position="702"/>
        <end position="727"/>
    </location>
</feature>
<protein>
    <submittedName>
        <fullName evidence="5">DNA mismatch repair protein</fullName>
    </submittedName>
</protein>
<dbReference type="GO" id="GO:0016887">
    <property type="term" value="F:ATP hydrolysis activity"/>
    <property type="evidence" value="ECO:0007669"/>
    <property type="project" value="InterPro"/>
</dbReference>
<dbReference type="AlphaFoldDB" id="A0A0F4YFR5"/>
<dbReference type="GO" id="GO:0032389">
    <property type="term" value="C:MutLalpha complex"/>
    <property type="evidence" value="ECO:0007669"/>
    <property type="project" value="TreeGrafter"/>
</dbReference>
<dbReference type="GO" id="GO:0006298">
    <property type="term" value="P:mismatch repair"/>
    <property type="evidence" value="ECO:0007669"/>
    <property type="project" value="InterPro"/>
</dbReference>